<feature type="non-terminal residue" evidence="1">
    <location>
        <position position="90"/>
    </location>
</feature>
<dbReference type="Proteomes" id="UP000518904">
    <property type="component" value="Unassembled WGS sequence"/>
</dbReference>
<gene>
    <name evidence="1" type="ORF">HKB16_03345</name>
</gene>
<comment type="caution">
    <text evidence="1">The sequence shown here is derived from an EMBL/GenBank/DDBJ whole genome shotgun (WGS) entry which is preliminary data.</text>
</comment>
<dbReference type="SUPFAM" id="SSF69279">
    <property type="entry name" value="Phage tail proteins"/>
    <property type="match status" value="1"/>
</dbReference>
<dbReference type="EMBL" id="JABCLB010000389">
    <property type="protein sequence ID" value="NMU81906.1"/>
    <property type="molecule type" value="Genomic_DNA"/>
</dbReference>
<protein>
    <submittedName>
        <fullName evidence="1">Type VI secretion system tip protein VgrG</fullName>
    </submittedName>
</protein>
<accession>A0A7Y0XAM7</accession>
<organism evidence="1 2">
    <name type="scientific">Vibrio parahaemolyticus</name>
    <dbReference type="NCBI Taxonomy" id="670"/>
    <lineage>
        <taxon>Bacteria</taxon>
        <taxon>Pseudomonadati</taxon>
        <taxon>Pseudomonadota</taxon>
        <taxon>Gammaproteobacteria</taxon>
        <taxon>Vibrionales</taxon>
        <taxon>Vibrionaceae</taxon>
        <taxon>Vibrio</taxon>
    </lineage>
</organism>
<evidence type="ECO:0000313" key="1">
    <source>
        <dbReference type="EMBL" id="NMU81906.1"/>
    </source>
</evidence>
<name>A0A7Y0XAM7_VIBPH</name>
<feature type="non-terminal residue" evidence="1">
    <location>
        <position position="1"/>
    </location>
</feature>
<reference evidence="1 2" key="1">
    <citation type="submission" date="2020-04" db="EMBL/GenBank/DDBJ databases">
        <title>Whole-genome sequencing of Vibrio spp. from China reveals different genetic environments of blaCTX-M-14 among diverse lineages.</title>
        <authorList>
            <person name="Zheng Z."/>
            <person name="Ye L."/>
            <person name="Chen S."/>
        </authorList>
    </citation>
    <scope>NUCLEOTIDE SEQUENCE [LARGE SCALE GENOMIC DNA]</scope>
    <source>
        <strain evidence="1 2">Vb0551</strain>
    </source>
</reference>
<dbReference type="Pfam" id="PF05954">
    <property type="entry name" value="Phage_GPD"/>
    <property type="match status" value="1"/>
</dbReference>
<sequence length="90" mass="10869">THKGENYKNIELLIEPQLRFAEYRKNCRIFQHKDIKEIISEVLSEHSVAFSFELTKSYPKYTYKVQYEESDLEFVRRLLSEEGLSFCFTH</sequence>
<proteinExistence type="predicted"/>
<dbReference type="AlphaFoldDB" id="A0A7Y0XAM7"/>
<evidence type="ECO:0000313" key="2">
    <source>
        <dbReference type="Proteomes" id="UP000518904"/>
    </source>
</evidence>
<dbReference type="Gene3D" id="3.55.50.10">
    <property type="entry name" value="Baseplate protein-like domains"/>
    <property type="match status" value="1"/>
</dbReference>